<dbReference type="GeneID" id="94300250"/>
<keyword evidence="2" id="KW-1185">Reference proteome</keyword>
<dbReference type="Proteomes" id="UP000018208">
    <property type="component" value="Unassembled WGS sequence"/>
</dbReference>
<dbReference type="RefSeq" id="XP_067762798.1">
    <property type="nucleotide sequence ID" value="XM_067910042.1"/>
</dbReference>
<protein>
    <submittedName>
        <fullName evidence="1">Uncharacterized protein</fullName>
    </submittedName>
</protein>
<name>A0A9P8LPV5_9EUKA</name>
<accession>A0A9P8LPV5</accession>
<gene>
    <name evidence="1" type="ORF">SS50377_26227</name>
</gene>
<dbReference type="KEGG" id="ssao:94300250"/>
<dbReference type="EMBL" id="AUWU02000006">
    <property type="protein sequence ID" value="KAH0572025.1"/>
    <property type="molecule type" value="Genomic_DNA"/>
</dbReference>
<reference evidence="1 2" key="1">
    <citation type="journal article" date="2014" name="PLoS Genet.">
        <title>The Genome of Spironucleus salmonicida Highlights a Fish Pathogen Adapted to Fluctuating Environments.</title>
        <authorList>
            <person name="Xu F."/>
            <person name="Jerlstrom-Hultqvist J."/>
            <person name="Einarsson E."/>
            <person name="Astvaldsson A."/>
            <person name="Svard S.G."/>
            <person name="Andersson J.O."/>
        </authorList>
    </citation>
    <scope>NUCLEOTIDE SEQUENCE [LARGE SCALE GENOMIC DNA]</scope>
    <source>
        <strain evidence="1 2">ATCC 50377</strain>
    </source>
</reference>
<proteinExistence type="predicted"/>
<comment type="caution">
    <text evidence="1">The sequence shown here is derived from an EMBL/GenBank/DDBJ whole genome shotgun (WGS) entry which is preliminary data.</text>
</comment>
<organism evidence="1 2">
    <name type="scientific">Spironucleus salmonicida</name>
    <dbReference type="NCBI Taxonomy" id="348837"/>
    <lineage>
        <taxon>Eukaryota</taxon>
        <taxon>Metamonada</taxon>
        <taxon>Diplomonadida</taxon>
        <taxon>Hexamitidae</taxon>
        <taxon>Hexamitinae</taxon>
        <taxon>Spironucleus</taxon>
    </lineage>
</organism>
<sequence length="180" mass="20975">MDRQAIVKDQETKPTYKEAIQVMQKQESLEDYSKEVIKNIEVLPKSSDVEPPSKANFSQTNYNNMQSSLLKFEHYSKILIVIYISLALTDRLLYDRVEQVVALSEYCFKGNKQGDVRLYNTMIILDTILQENQSTSSKVCKIYLQELINIVLKNNKRKELIKLVENLFQIVTKRLTRCGM</sequence>
<dbReference type="AlphaFoldDB" id="A0A9P8LPV5"/>
<evidence type="ECO:0000313" key="1">
    <source>
        <dbReference type="EMBL" id="KAH0572025.1"/>
    </source>
</evidence>
<evidence type="ECO:0000313" key="2">
    <source>
        <dbReference type="Proteomes" id="UP000018208"/>
    </source>
</evidence>